<dbReference type="SUPFAM" id="SSF56601">
    <property type="entry name" value="beta-lactamase/transpeptidase-like"/>
    <property type="match status" value="1"/>
</dbReference>
<dbReference type="Proteomes" id="UP001200642">
    <property type="component" value="Unassembled WGS sequence"/>
</dbReference>
<dbReference type="InterPro" id="IPR012338">
    <property type="entry name" value="Beta-lactam/transpept-like"/>
</dbReference>
<dbReference type="Gene3D" id="3.40.710.10">
    <property type="entry name" value="DD-peptidase/beta-lactamase superfamily"/>
    <property type="match status" value="1"/>
</dbReference>
<evidence type="ECO:0000313" key="4">
    <source>
        <dbReference type="Proteomes" id="UP001200642"/>
    </source>
</evidence>
<dbReference type="Pfam" id="PF11954">
    <property type="entry name" value="DUF3471"/>
    <property type="match status" value="1"/>
</dbReference>
<keyword evidence="4" id="KW-1185">Reference proteome</keyword>
<sequence length="539" mass="60565">METNLKFIIITFFFPLVLIGQSRGYEIEKIVNDYLPPNGPGVAIIATQNQKKLYENAFGLSNISNGEKVQADDLFRIGSITKQFTAAAILKLAHEDRLRLEDPIEKYIPNATMAENISIKQLLQHTSGLGNQSDVAAFKVDSIDLNNYPENIIQPILDSPSKFSPGTDYAYSNLGYIILGYIIERVTDMPYEIYLKIAFFQPLGMNYTGFEYIDDNILSNSKGYSLVNGKFEEAVPLNMKIAYSAGGLVSSLQDLDKWNRAVMAGKVLPSSYVGRIQETSTLPNGKATGYSLGWQIGNIQGLKTVRHDGIVNGFTSMAIYVPEADIFVTTLSNCDCFRDIELLASRITALLADRPFPTQSIKLSKDELEKFQGKYNHDNSEMILAAHDSTLMYYRSGGEKKTLIPVDPNSFGIEGTLDQIRFSKGDKSSYTLRSLSGNTHWERTEIVTAYNFLLLDDKKLEEYVGKYRVPNAFVFDVIKVGDKLYGQIGNDRKEILCYDTDKFCARYTDALLQFSRDQEGKVVKLILTFDRAFTAERME</sequence>
<gene>
    <name evidence="3" type="ORF">K8352_02565</name>
</gene>
<feature type="domain" description="Peptidase S12 Pab87-related C-terminal" evidence="2">
    <location>
        <begin position="456"/>
        <end position="537"/>
    </location>
</feature>
<feature type="domain" description="Beta-lactamase-related" evidence="1">
    <location>
        <begin position="40"/>
        <end position="334"/>
    </location>
</feature>
<dbReference type="InterPro" id="IPR001466">
    <property type="entry name" value="Beta-lactam-related"/>
</dbReference>
<dbReference type="PANTHER" id="PTHR46825:SF9">
    <property type="entry name" value="BETA-LACTAMASE-RELATED DOMAIN-CONTAINING PROTEIN"/>
    <property type="match status" value="1"/>
</dbReference>
<dbReference type="GO" id="GO:0016787">
    <property type="term" value="F:hydrolase activity"/>
    <property type="evidence" value="ECO:0007669"/>
    <property type="project" value="UniProtKB-KW"/>
</dbReference>
<dbReference type="RefSeq" id="WP_317900773.1">
    <property type="nucleotide sequence ID" value="NZ_JAIRBC010000003.1"/>
</dbReference>
<dbReference type="AlphaFoldDB" id="A0AAE3ER83"/>
<dbReference type="PANTHER" id="PTHR46825">
    <property type="entry name" value="D-ALANYL-D-ALANINE-CARBOXYPEPTIDASE/ENDOPEPTIDASE AMPH"/>
    <property type="match status" value="1"/>
</dbReference>
<name>A0AAE3ER83_9FLAO</name>
<protein>
    <submittedName>
        <fullName evidence="3">Serine hydrolase</fullName>
    </submittedName>
</protein>
<dbReference type="Pfam" id="PF00144">
    <property type="entry name" value="Beta-lactamase"/>
    <property type="match status" value="1"/>
</dbReference>
<comment type="caution">
    <text evidence="3">The sequence shown here is derived from an EMBL/GenBank/DDBJ whole genome shotgun (WGS) entry which is preliminary data.</text>
</comment>
<dbReference type="EMBL" id="JAIRBC010000003">
    <property type="protein sequence ID" value="MCG2459627.1"/>
    <property type="molecule type" value="Genomic_DNA"/>
</dbReference>
<dbReference type="InterPro" id="IPR050491">
    <property type="entry name" value="AmpC-like"/>
</dbReference>
<proteinExistence type="predicted"/>
<evidence type="ECO:0000259" key="1">
    <source>
        <dbReference type="Pfam" id="PF00144"/>
    </source>
</evidence>
<keyword evidence="3" id="KW-0378">Hydrolase</keyword>
<organism evidence="3 4">
    <name type="scientific">Cerina litoralis</name>
    <dbReference type="NCBI Taxonomy" id="2874477"/>
    <lineage>
        <taxon>Bacteria</taxon>
        <taxon>Pseudomonadati</taxon>
        <taxon>Bacteroidota</taxon>
        <taxon>Flavobacteriia</taxon>
        <taxon>Flavobacteriales</taxon>
        <taxon>Flavobacteriaceae</taxon>
        <taxon>Cerina</taxon>
    </lineage>
</organism>
<accession>A0AAE3ER83</accession>
<reference evidence="3" key="1">
    <citation type="submission" date="2023-02" db="EMBL/GenBank/DDBJ databases">
        <title>Genome of Flavobacteriaceae gen. nov. sp. strain F89.</title>
        <authorList>
            <person name="Wang Y."/>
        </authorList>
    </citation>
    <scope>NUCLEOTIDE SEQUENCE</scope>
    <source>
        <strain evidence="3">F89</strain>
    </source>
</reference>
<evidence type="ECO:0000259" key="2">
    <source>
        <dbReference type="Pfam" id="PF11954"/>
    </source>
</evidence>
<evidence type="ECO:0000313" key="3">
    <source>
        <dbReference type="EMBL" id="MCG2459627.1"/>
    </source>
</evidence>
<dbReference type="InterPro" id="IPR021860">
    <property type="entry name" value="Peptidase_S12_Pab87-rel_C"/>
</dbReference>